<dbReference type="EMBL" id="LAZR01017655">
    <property type="protein sequence ID" value="KKL99516.1"/>
    <property type="molecule type" value="Genomic_DNA"/>
</dbReference>
<comment type="caution">
    <text evidence="1">The sequence shown here is derived from an EMBL/GenBank/DDBJ whole genome shotgun (WGS) entry which is preliminary data.</text>
</comment>
<sequence>MKFCDLLCKYAKQPNGLMDGSGTCRTFMAVFCTKKNRTVFKNARCEEKELKKQ</sequence>
<protein>
    <submittedName>
        <fullName evidence="1">Uncharacterized protein</fullName>
    </submittedName>
</protein>
<name>A0A0F9H937_9ZZZZ</name>
<reference evidence="1" key="1">
    <citation type="journal article" date="2015" name="Nature">
        <title>Complex archaea that bridge the gap between prokaryotes and eukaryotes.</title>
        <authorList>
            <person name="Spang A."/>
            <person name="Saw J.H."/>
            <person name="Jorgensen S.L."/>
            <person name="Zaremba-Niedzwiedzka K."/>
            <person name="Martijn J."/>
            <person name="Lind A.E."/>
            <person name="van Eijk R."/>
            <person name="Schleper C."/>
            <person name="Guy L."/>
            <person name="Ettema T.J."/>
        </authorList>
    </citation>
    <scope>NUCLEOTIDE SEQUENCE</scope>
</reference>
<dbReference type="AlphaFoldDB" id="A0A0F9H937"/>
<evidence type="ECO:0000313" key="1">
    <source>
        <dbReference type="EMBL" id="KKL99516.1"/>
    </source>
</evidence>
<accession>A0A0F9H937</accession>
<proteinExistence type="predicted"/>
<organism evidence="1">
    <name type="scientific">marine sediment metagenome</name>
    <dbReference type="NCBI Taxonomy" id="412755"/>
    <lineage>
        <taxon>unclassified sequences</taxon>
        <taxon>metagenomes</taxon>
        <taxon>ecological metagenomes</taxon>
    </lineage>
</organism>
<gene>
    <name evidence="1" type="ORF">LCGC14_1813620</name>
</gene>